<feature type="binding site" evidence="7">
    <location>
        <position position="105"/>
    </location>
    <ligand>
        <name>Zn(2+)</name>
        <dbReference type="ChEBI" id="CHEBI:29105"/>
        <note>catalytic</note>
    </ligand>
</feature>
<dbReference type="GO" id="GO:0002100">
    <property type="term" value="P:tRNA wobble adenosine to inosine editing"/>
    <property type="evidence" value="ECO:0007669"/>
    <property type="project" value="UniProtKB-UniRule"/>
</dbReference>
<comment type="similarity">
    <text evidence="7">Belongs to the cytidine and deoxycytidylate deaminase family.</text>
</comment>
<feature type="binding site" evidence="7">
    <location>
        <position position="138"/>
    </location>
    <ligand>
        <name>Zn(2+)</name>
        <dbReference type="ChEBI" id="CHEBI:29105"/>
        <note>catalytic</note>
    </ligand>
</feature>
<dbReference type="AlphaFoldDB" id="A0A840NXK5"/>
<name>A0A840NXK5_9ACTN</name>
<feature type="active site" description="Proton donor" evidence="7">
    <location>
        <position position="107"/>
    </location>
</feature>
<keyword evidence="2 7" id="KW-0819">tRNA processing</keyword>
<dbReference type="NCBIfam" id="NF008113">
    <property type="entry name" value="PRK10860.1"/>
    <property type="match status" value="1"/>
</dbReference>
<comment type="function">
    <text evidence="7">Catalyzes the deamination of adenosine to inosine at the wobble position 34 of tRNA(Arg2).</text>
</comment>
<dbReference type="Pfam" id="PF14437">
    <property type="entry name" value="MafB19-deam"/>
    <property type="match status" value="1"/>
</dbReference>
<gene>
    <name evidence="7" type="primary">tadA</name>
    <name evidence="10" type="ORF">HNP84_000111</name>
</gene>
<sequence>MPHTDDSGNSGRDDFERERSGSEGSGSEGSGREGSGREGSGRDDSGREDFEREDFERPMRLALAQAGLAAARGEVPVGAVVLGPGGEVLAEAGNDREATADPTAHAEILALRAAAARRGEWRLSGCTLVVTLEPCTMCAGAAVQARVARVVYGAADAKAGAVGSLWDVVRDRRLNHRPEVLHGVLAAECAEALRDFFAARRPRRS</sequence>
<keyword evidence="5 7" id="KW-0862">Zinc</keyword>
<comment type="catalytic activity">
    <reaction evidence="6 7">
        <text>adenosine(34) in tRNA + H2O + H(+) = inosine(34) in tRNA + NH4(+)</text>
        <dbReference type="Rhea" id="RHEA:43168"/>
        <dbReference type="Rhea" id="RHEA-COMP:10373"/>
        <dbReference type="Rhea" id="RHEA-COMP:10374"/>
        <dbReference type="ChEBI" id="CHEBI:15377"/>
        <dbReference type="ChEBI" id="CHEBI:15378"/>
        <dbReference type="ChEBI" id="CHEBI:28938"/>
        <dbReference type="ChEBI" id="CHEBI:74411"/>
        <dbReference type="ChEBI" id="CHEBI:82852"/>
        <dbReference type="EC" id="3.5.4.33"/>
    </reaction>
</comment>
<dbReference type="GO" id="GO:0008270">
    <property type="term" value="F:zinc ion binding"/>
    <property type="evidence" value="ECO:0007669"/>
    <property type="project" value="UniProtKB-UniRule"/>
</dbReference>
<keyword evidence="11" id="KW-1185">Reference proteome</keyword>
<dbReference type="Proteomes" id="UP000578449">
    <property type="component" value="Unassembled WGS sequence"/>
</dbReference>
<dbReference type="PROSITE" id="PS51747">
    <property type="entry name" value="CYT_DCMP_DEAMINASES_2"/>
    <property type="match status" value="1"/>
</dbReference>
<dbReference type="EC" id="3.5.4.33" evidence="7"/>
<dbReference type="InterPro" id="IPR028883">
    <property type="entry name" value="tRNA_aden_deaminase"/>
</dbReference>
<accession>A0A840NXK5</accession>
<dbReference type="GO" id="GO:0052717">
    <property type="term" value="F:tRNA-specific adenosine-34 deaminase activity"/>
    <property type="evidence" value="ECO:0007669"/>
    <property type="project" value="UniProtKB-UniRule"/>
</dbReference>
<evidence type="ECO:0000256" key="5">
    <source>
        <dbReference type="ARBA" id="ARBA00022833"/>
    </source>
</evidence>
<evidence type="ECO:0000256" key="3">
    <source>
        <dbReference type="ARBA" id="ARBA00022723"/>
    </source>
</evidence>
<comment type="cofactor">
    <cofactor evidence="7">
        <name>Zn(2+)</name>
        <dbReference type="ChEBI" id="CHEBI:29105"/>
    </cofactor>
    <text evidence="7">Binds 1 zinc ion per subunit.</text>
</comment>
<comment type="subunit">
    <text evidence="1 7">Homodimer.</text>
</comment>
<feature type="compositionally biased region" description="Basic and acidic residues" evidence="8">
    <location>
        <begin position="30"/>
        <end position="55"/>
    </location>
</feature>
<dbReference type="PANTHER" id="PTHR11079">
    <property type="entry name" value="CYTOSINE DEAMINASE FAMILY MEMBER"/>
    <property type="match status" value="1"/>
</dbReference>
<evidence type="ECO:0000256" key="6">
    <source>
        <dbReference type="ARBA" id="ARBA00048045"/>
    </source>
</evidence>
<dbReference type="CDD" id="cd01285">
    <property type="entry name" value="nucleoside_deaminase"/>
    <property type="match status" value="1"/>
</dbReference>
<dbReference type="SUPFAM" id="SSF53927">
    <property type="entry name" value="Cytidine deaminase-like"/>
    <property type="match status" value="1"/>
</dbReference>
<evidence type="ECO:0000256" key="7">
    <source>
        <dbReference type="HAMAP-Rule" id="MF_00972"/>
    </source>
</evidence>
<feature type="binding site" evidence="7">
    <location>
        <position position="135"/>
    </location>
    <ligand>
        <name>Zn(2+)</name>
        <dbReference type="ChEBI" id="CHEBI:29105"/>
        <note>catalytic</note>
    </ligand>
</feature>
<keyword evidence="3 7" id="KW-0479">Metal-binding</keyword>
<feature type="domain" description="CMP/dCMP-type deaminase" evidence="9">
    <location>
        <begin position="53"/>
        <end position="165"/>
    </location>
</feature>
<evidence type="ECO:0000256" key="1">
    <source>
        <dbReference type="ARBA" id="ARBA00011738"/>
    </source>
</evidence>
<evidence type="ECO:0000313" key="11">
    <source>
        <dbReference type="Proteomes" id="UP000578449"/>
    </source>
</evidence>
<keyword evidence="4 7" id="KW-0378">Hydrolase</keyword>
<evidence type="ECO:0000256" key="4">
    <source>
        <dbReference type="ARBA" id="ARBA00022801"/>
    </source>
</evidence>
<dbReference type="InterPro" id="IPR058535">
    <property type="entry name" value="MafB19-deam"/>
</dbReference>
<dbReference type="PANTHER" id="PTHR11079:SF202">
    <property type="entry name" value="TRNA-SPECIFIC ADENOSINE DEAMINASE"/>
    <property type="match status" value="1"/>
</dbReference>
<dbReference type="InterPro" id="IPR002125">
    <property type="entry name" value="CMP_dCMP_dom"/>
</dbReference>
<dbReference type="EMBL" id="JACHGN010000001">
    <property type="protein sequence ID" value="MBB5130423.1"/>
    <property type="molecule type" value="Genomic_DNA"/>
</dbReference>
<evidence type="ECO:0000259" key="9">
    <source>
        <dbReference type="PROSITE" id="PS51747"/>
    </source>
</evidence>
<feature type="region of interest" description="Disordered" evidence="8">
    <location>
        <begin position="1"/>
        <end position="55"/>
    </location>
</feature>
<feature type="compositionally biased region" description="Basic and acidic residues" evidence="8">
    <location>
        <begin position="1"/>
        <end position="21"/>
    </location>
</feature>
<protein>
    <recommendedName>
        <fullName evidence="7">tRNA-specific adenosine deaminase</fullName>
        <ecNumber evidence="7">3.5.4.33</ecNumber>
    </recommendedName>
</protein>
<evidence type="ECO:0000256" key="8">
    <source>
        <dbReference type="SAM" id="MobiDB-lite"/>
    </source>
</evidence>
<evidence type="ECO:0000313" key="10">
    <source>
        <dbReference type="EMBL" id="MBB5130423.1"/>
    </source>
</evidence>
<evidence type="ECO:0000256" key="2">
    <source>
        <dbReference type="ARBA" id="ARBA00022694"/>
    </source>
</evidence>
<reference evidence="10 11" key="1">
    <citation type="submission" date="2020-08" db="EMBL/GenBank/DDBJ databases">
        <title>Genomic Encyclopedia of Type Strains, Phase IV (KMG-IV): sequencing the most valuable type-strain genomes for metagenomic binning, comparative biology and taxonomic classification.</title>
        <authorList>
            <person name="Goeker M."/>
        </authorList>
    </citation>
    <scope>NUCLEOTIDE SEQUENCE [LARGE SCALE GENOMIC DNA]</scope>
    <source>
        <strain evidence="10 11">DSM 45615</strain>
    </source>
</reference>
<proteinExistence type="inferred from homology"/>
<comment type="caution">
    <text evidence="10">The sequence shown here is derived from an EMBL/GenBank/DDBJ whole genome shotgun (WGS) entry which is preliminary data.</text>
</comment>
<organism evidence="10 11">
    <name type="scientific">Thermocatellispora tengchongensis</name>
    <dbReference type="NCBI Taxonomy" id="1073253"/>
    <lineage>
        <taxon>Bacteria</taxon>
        <taxon>Bacillati</taxon>
        <taxon>Actinomycetota</taxon>
        <taxon>Actinomycetes</taxon>
        <taxon>Streptosporangiales</taxon>
        <taxon>Streptosporangiaceae</taxon>
        <taxon>Thermocatellispora</taxon>
    </lineage>
</organism>
<dbReference type="Gene3D" id="3.40.140.10">
    <property type="entry name" value="Cytidine Deaminase, domain 2"/>
    <property type="match status" value="1"/>
</dbReference>
<dbReference type="InterPro" id="IPR016193">
    <property type="entry name" value="Cytidine_deaminase-like"/>
</dbReference>
<dbReference type="HAMAP" id="MF_00972">
    <property type="entry name" value="tRNA_aden_deaminase"/>
    <property type="match status" value="1"/>
</dbReference>
<dbReference type="FunFam" id="3.40.140.10:FF:000005">
    <property type="entry name" value="tRNA-specific adenosine deaminase"/>
    <property type="match status" value="1"/>
</dbReference>